<protein>
    <submittedName>
        <fullName evidence="1">Uncharacterized protein</fullName>
    </submittedName>
</protein>
<dbReference type="EMBL" id="KE560959">
    <property type="protein sequence ID" value="EPZ34327.1"/>
    <property type="molecule type" value="Genomic_DNA"/>
</dbReference>
<proteinExistence type="predicted"/>
<dbReference type="HOGENOM" id="CLU_1062276_0_0_1"/>
<keyword evidence="2" id="KW-1185">Reference proteome</keyword>
<dbReference type="Proteomes" id="UP000030755">
    <property type="component" value="Unassembled WGS sequence"/>
</dbReference>
<evidence type="ECO:0000313" key="1">
    <source>
        <dbReference type="EMBL" id="EPZ34327.1"/>
    </source>
</evidence>
<sequence length="262" mass="30421">MAIYTSLANTKIQPKIGTNTNAPSTVKQVEETMQEMDKLNHTKFCDYLLNQENCDEIVSRVKLLNDECLINPTSIARALSWFGKNWSLQKCCEFLVKLLYMRGFTSDFFVNTVQEWMILSCMNSKQILEATMMFMTAENEGTAALFFHKLSVKWSVNSKVKAIVSLNNRFRWHENYSRGFLKCLTELSVSDGVELNAMKRMLEKSKMINQESMMMNYLNHMYSRSVNSYQRDNLIGLMVKGLQITKKTSKNARIFNLNFPRQ</sequence>
<gene>
    <name evidence="1" type="ORF">O9G_000514</name>
</gene>
<evidence type="ECO:0000313" key="2">
    <source>
        <dbReference type="Proteomes" id="UP000030755"/>
    </source>
</evidence>
<reference evidence="1 2" key="1">
    <citation type="journal article" date="2013" name="Curr. Biol.">
        <title>Shared signatures of parasitism and phylogenomics unite Cryptomycota and microsporidia.</title>
        <authorList>
            <person name="James T.Y."/>
            <person name="Pelin A."/>
            <person name="Bonen L."/>
            <person name="Ahrendt S."/>
            <person name="Sain D."/>
            <person name="Corradi N."/>
            <person name="Stajich J.E."/>
        </authorList>
    </citation>
    <scope>NUCLEOTIDE SEQUENCE [LARGE SCALE GENOMIC DNA]</scope>
    <source>
        <strain evidence="1 2">CSF55</strain>
    </source>
</reference>
<dbReference type="AlphaFoldDB" id="A0A075B044"/>
<name>A0A075B044_ROZAC</name>
<dbReference type="OrthoDB" id="2158148at2759"/>
<organism evidence="1 2">
    <name type="scientific">Rozella allomycis (strain CSF55)</name>
    <dbReference type="NCBI Taxonomy" id="988480"/>
    <lineage>
        <taxon>Eukaryota</taxon>
        <taxon>Fungi</taxon>
        <taxon>Fungi incertae sedis</taxon>
        <taxon>Cryptomycota</taxon>
        <taxon>Cryptomycota incertae sedis</taxon>
        <taxon>Rozella</taxon>
    </lineage>
</organism>
<accession>A0A075B044</accession>